<dbReference type="KEGG" id="bih:BIP78_0872"/>
<keyword evidence="4" id="KW-0808">Transferase</keyword>
<accession>A0A410FUL9</accession>
<evidence type="ECO:0000313" key="7">
    <source>
        <dbReference type="EMBL" id="QAA76638.1"/>
    </source>
</evidence>
<proteinExistence type="inferred from homology"/>
<reference evidence="8" key="1">
    <citation type="submission" date="2018-12" db="EMBL/GenBank/DDBJ databases">
        <title>Complete genome sequence of an uncultured bacterium of the candidate phylum Bipolaricaulota.</title>
        <authorList>
            <person name="Kadnikov V.V."/>
            <person name="Mardanov A.V."/>
            <person name="Beletsky A.V."/>
            <person name="Frank Y.A."/>
            <person name="Karnachuk O.V."/>
            <person name="Ravin N.V."/>
        </authorList>
    </citation>
    <scope>NUCLEOTIDE SEQUENCE [LARGE SCALE GENOMIC DNA]</scope>
</reference>
<dbReference type="Proteomes" id="UP000287233">
    <property type="component" value="Chromosome"/>
</dbReference>
<dbReference type="Gene3D" id="3.40.50.2000">
    <property type="entry name" value="Glycogen Phosphorylase B"/>
    <property type="match status" value="1"/>
</dbReference>
<comment type="subcellular location">
    <subcellularLocation>
        <location evidence="1">Membrane</location>
    </subcellularLocation>
</comment>
<evidence type="ECO:0000259" key="6">
    <source>
        <dbReference type="Pfam" id="PF06925"/>
    </source>
</evidence>
<keyword evidence="3" id="KW-0328">Glycosyltransferase</keyword>
<dbReference type="EMBL" id="CP034928">
    <property type="protein sequence ID" value="QAA76638.1"/>
    <property type="molecule type" value="Genomic_DNA"/>
</dbReference>
<organism evidence="7 8">
    <name type="scientific">Bipolaricaulis sibiricus</name>
    <dbReference type="NCBI Taxonomy" id="2501609"/>
    <lineage>
        <taxon>Bacteria</taxon>
        <taxon>Candidatus Bipolaricaulota</taxon>
        <taxon>Candidatus Bipolaricaulia</taxon>
        <taxon>Candidatus Bipolaricaulales</taxon>
        <taxon>Candidatus Bipolaricaulaceae</taxon>
        <taxon>Candidatus Bipolaricaulis</taxon>
    </lineage>
</organism>
<sequence>MIQVGLFMSDTGGGHRSAGRAIEAALSLRYPDRFVCDYFDAFRACGYFPWNRAPEIYPLWVRYHEPSWNLFVSVTDRLIATRVGRRQLPRLAVPRTRRAARRSRAWDIVVVLHPAFNELAVALRRMASREFPIVTVVTDLANPHSGWYHPEVDRCLVPCGSAYARGIQLGVRAERLRVVGHPAHPKFSLYRKDKAEARRDLGWAADRRIALLVGGGEGMGGIERVARAIDERGVPVELVVVAGRNQALAERLRRYPWRIPVQVHGFVTNIEAMMRAADVFIGKPGPGVIGEAAISGLPMILIGGMAQERPNTPFVVESGAGEAASTPAEAAALLHSWVSMPGELERRSERARAIAFPNASFDVADEIASLCGIAPPAA</sequence>
<feature type="domain" description="Diacylglycerol glucosyltransferase N-terminal" evidence="6">
    <location>
        <begin position="15"/>
        <end position="182"/>
    </location>
</feature>
<evidence type="ECO:0000256" key="1">
    <source>
        <dbReference type="ARBA" id="ARBA00004370"/>
    </source>
</evidence>
<dbReference type="PANTHER" id="PTHR43025">
    <property type="entry name" value="MONOGALACTOSYLDIACYLGLYCEROL SYNTHASE"/>
    <property type="match status" value="1"/>
</dbReference>
<evidence type="ECO:0000256" key="3">
    <source>
        <dbReference type="ARBA" id="ARBA00022676"/>
    </source>
</evidence>
<protein>
    <recommendedName>
        <fullName evidence="9">Monogalactosyldiacylglycerol synthase</fullName>
    </recommendedName>
</protein>
<evidence type="ECO:0000259" key="5">
    <source>
        <dbReference type="Pfam" id="PF04101"/>
    </source>
</evidence>
<dbReference type="Pfam" id="PF06925">
    <property type="entry name" value="MGDG_synth"/>
    <property type="match status" value="1"/>
</dbReference>
<comment type="similarity">
    <text evidence="2">Belongs to the glycosyltransferase 28 family.</text>
</comment>
<dbReference type="Pfam" id="PF04101">
    <property type="entry name" value="Glyco_tran_28_C"/>
    <property type="match status" value="1"/>
</dbReference>
<dbReference type="InterPro" id="IPR007235">
    <property type="entry name" value="Glyco_trans_28_C"/>
</dbReference>
<gene>
    <name evidence="7" type="ORF">BIP78_0872</name>
</gene>
<name>A0A410FUL9_BIPS1</name>
<feature type="domain" description="Glycosyl transferase family 28 C-terminal" evidence="5">
    <location>
        <begin position="225"/>
        <end position="302"/>
    </location>
</feature>
<dbReference type="InterPro" id="IPR050519">
    <property type="entry name" value="Glycosyltransf_28_UgtP"/>
</dbReference>
<dbReference type="PANTHER" id="PTHR43025:SF3">
    <property type="entry name" value="MONOGALACTOSYLDIACYLGLYCEROL SYNTHASE 1, CHLOROPLASTIC"/>
    <property type="match status" value="1"/>
</dbReference>
<evidence type="ECO:0000313" key="8">
    <source>
        <dbReference type="Proteomes" id="UP000287233"/>
    </source>
</evidence>
<evidence type="ECO:0000256" key="4">
    <source>
        <dbReference type="ARBA" id="ARBA00022679"/>
    </source>
</evidence>
<dbReference type="GO" id="GO:0016758">
    <property type="term" value="F:hexosyltransferase activity"/>
    <property type="evidence" value="ECO:0007669"/>
    <property type="project" value="InterPro"/>
</dbReference>
<dbReference type="SUPFAM" id="SSF53756">
    <property type="entry name" value="UDP-Glycosyltransferase/glycogen phosphorylase"/>
    <property type="match status" value="1"/>
</dbReference>
<dbReference type="AlphaFoldDB" id="A0A410FUL9"/>
<evidence type="ECO:0000256" key="2">
    <source>
        <dbReference type="ARBA" id="ARBA00006962"/>
    </source>
</evidence>
<evidence type="ECO:0008006" key="9">
    <source>
        <dbReference type="Google" id="ProtNLM"/>
    </source>
</evidence>
<dbReference type="InterPro" id="IPR009695">
    <property type="entry name" value="Diacylglyc_glucosyltr_N"/>
</dbReference>
<dbReference type="GO" id="GO:0016020">
    <property type="term" value="C:membrane"/>
    <property type="evidence" value="ECO:0007669"/>
    <property type="project" value="UniProtKB-SubCell"/>
</dbReference>
<dbReference type="GO" id="GO:0009247">
    <property type="term" value="P:glycolipid biosynthetic process"/>
    <property type="evidence" value="ECO:0007669"/>
    <property type="project" value="InterPro"/>
</dbReference>